<accession>A0AAF3F7H4</accession>
<dbReference type="InterPro" id="IPR029044">
    <property type="entry name" value="Nucleotide-diphossugar_trans"/>
</dbReference>
<organism evidence="2 3">
    <name type="scientific">Mesorhabditis belari</name>
    <dbReference type="NCBI Taxonomy" id="2138241"/>
    <lineage>
        <taxon>Eukaryota</taxon>
        <taxon>Metazoa</taxon>
        <taxon>Ecdysozoa</taxon>
        <taxon>Nematoda</taxon>
        <taxon>Chromadorea</taxon>
        <taxon>Rhabditida</taxon>
        <taxon>Rhabditina</taxon>
        <taxon>Rhabditomorpha</taxon>
        <taxon>Rhabditoidea</taxon>
        <taxon>Rhabditidae</taxon>
        <taxon>Mesorhabditinae</taxon>
        <taxon>Mesorhabditis</taxon>
    </lineage>
</organism>
<evidence type="ECO:0000256" key="1">
    <source>
        <dbReference type="SAM" id="Phobius"/>
    </source>
</evidence>
<evidence type="ECO:0000313" key="3">
    <source>
        <dbReference type="WBParaSite" id="MBELARI_LOCUS21625"/>
    </source>
</evidence>
<sequence>MIETWIDSGEENRKGNVPQSKMRFTSIRNFVASIFYVIGGLLLLVLLVERLPQGENDDIVREEPKKVQQPDATMTIRTPHNYPKRKNMEACEHPYGRVKIFIAYQNGSFHHRYRVAQQTLKCYLQTTNYELLLVDLYNEPKVKNNCDRHKDIMFRRHCALLQYLNDTDWMLVMDADTAVVNPEHCIEEWIDDRVNLIFYERFFNWEITAGIFLVKNSEFAYDFIKRWSMWEFDHPRIPFGTSDNCVLHMHTLQTIFNKTAPAAVNVCNKIWHNTTGYESYLAFVFCTKIMFGANRFWPGKLKILPRAQGFARDSFISNDKFHTSDFMFHGWKLNEIGQSGWRSPFEKMPDLSQCAVGTLNGWFYHNNSRLSTKEIYEMLLNLDRKFGSEIKNVSRVIPWSFASEMEDCFPNCFLA</sequence>
<dbReference type="AlphaFoldDB" id="A0AAF3F7H4"/>
<dbReference type="Pfam" id="PF03314">
    <property type="entry name" value="DUF273"/>
    <property type="match status" value="1"/>
</dbReference>
<feature type="transmembrane region" description="Helical" evidence="1">
    <location>
        <begin position="30"/>
        <end position="48"/>
    </location>
</feature>
<proteinExistence type="predicted"/>
<dbReference type="WBParaSite" id="MBELARI_LOCUS21625">
    <property type="protein sequence ID" value="MBELARI_LOCUS21625"/>
    <property type="gene ID" value="MBELARI_LOCUS21625"/>
</dbReference>
<evidence type="ECO:0000313" key="2">
    <source>
        <dbReference type="Proteomes" id="UP000887575"/>
    </source>
</evidence>
<name>A0AAF3F7H4_9BILA</name>
<reference evidence="3" key="1">
    <citation type="submission" date="2024-02" db="UniProtKB">
        <authorList>
            <consortium name="WormBaseParasite"/>
        </authorList>
    </citation>
    <scope>IDENTIFICATION</scope>
</reference>
<protein>
    <submittedName>
        <fullName evidence="3">Nucleotide-diphospho-sugar transferase domain-containing protein</fullName>
    </submittedName>
</protein>
<dbReference type="Proteomes" id="UP000887575">
    <property type="component" value="Unassembled WGS sequence"/>
</dbReference>
<keyword evidence="1" id="KW-0472">Membrane</keyword>
<keyword evidence="1" id="KW-1133">Transmembrane helix</keyword>
<dbReference type="Gene3D" id="3.90.550.10">
    <property type="entry name" value="Spore Coat Polysaccharide Biosynthesis Protein SpsA, Chain A"/>
    <property type="match status" value="1"/>
</dbReference>
<dbReference type="PANTHER" id="PTHR31562:SF8">
    <property type="entry name" value="ALPHA-1,6-MANNOSYLTRANSFERASE"/>
    <property type="match status" value="1"/>
</dbReference>
<dbReference type="PANTHER" id="PTHR31562">
    <property type="entry name" value="PROTEIN CBG18972"/>
    <property type="match status" value="1"/>
</dbReference>
<keyword evidence="1" id="KW-0812">Transmembrane</keyword>
<dbReference type="InterPro" id="IPR004988">
    <property type="entry name" value="DUF273"/>
</dbReference>
<keyword evidence="2" id="KW-1185">Reference proteome</keyword>